<organism evidence="1 2">
    <name type="scientific">Xanthomonas theicola</name>
    <dbReference type="NCBI Taxonomy" id="56464"/>
    <lineage>
        <taxon>Bacteria</taxon>
        <taxon>Pseudomonadati</taxon>
        <taxon>Pseudomonadota</taxon>
        <taxon>Gammaproteobacteria</taxon>
        <taxon>Lysobacterales</taxon>
        <taxon>Lysobacteraceae</taxon>
        <taxon>Xanthomonas</taxon>
    </lineage>
</organism>
<protein>
    <submittedName>
        <fullName evidence="1">Uncharacterized protein</fullName>
    </submittedName>
</protein>
<sequence>MPFHNDADERGQEIDQESLRNGCDQIFSNVVVTPHDNLSACCGLTLEHIPEMRLGCCDGSNMDELYYGQSQDFLKFWIHTDGPYAIIESVLGKESAKILDGVVHICQACVILHKDDEVKRAVLSRYQQLAPEVMTRFYLKRALGIV</sequence>
<dbReference type="EMBL" id="MIGX01000011">
    <property type="protein sequence ID" value="PPT92312.1"/>
    <property type="molecule type" value="Genomic_DNA"/>
</dbReference>
<proteinExistence type="predicted"/>
<evidence type="ECO:0000313" key="1">
    <source>
        <dbReference type="EMBL" id="PPT92312.1"/>
    </source>
</evidence>
<dbReference type="AlphaFoldDB" id="A0A2S6ZJ70"/>
<comment type="caution">
    <text evidence="1">The sequence shown here is derived from an EMBL/GenBank/DDBJ whole genome shotgun (WGS) entry which is preliminary data.</text>
</comment>
<keyword evidence="2" id="KW-1185">Reference proteome</keyword>
<gene>
    <name evidence="1" type="ORF">XthCFBP4691_04275</name>
</gene>
<evidence type="ECO:0000313" key="2">
    <source>
        <dbReference type="Proteomes" id="UP000239898"/>
    </source>
</evidence>
<accession>A0A2S6ZJ70</accession>
<dbReference type="RefSeq" id="WP_128419284.1">
    <property type="nucleotide sequence ID" value="NZ_CP049017.1"/>
</dbReference>
<name>A0A2S6ZJ70_9XANT</name>
<dbReference type="OrthoDB" id="9810775at2"/>
<reference evidence="1 2" key="1">
    <citation type="submission" date="2016-08" db="EMBL/GenBank/DDBJ databases">
        <title>Evolution of the type three secretion system and type three effector repertoires in Xanthomonas.</title>
        <authorList>
            <person name="Merda D."/>
            <person name="Briand M."/>
            <person name="Bosis E."/>
            <person name="Rousseau C."/>
            <person name="Portier P."/>
            <person name="Jacques M.-A."/>
            <person name="Fischer-Le Saux M."/>
        </authorList>
    </citation>
    <scope>NUCLEOTIDE SEQUENCE [LARGE SCALE GENOMIC DNA]</scope>
    <source>
        <strain evidence="1 2">CFBP 4691</strain>
    </source>
</reference>
<dbReference type="Proteomes" id="UP000239898">
    <property type="component" value="Unassembled WGS sequence"/>
</dbReference>